<gene>
    <name evidence="1" type="ORF">N658DRAFT_282228</name>
</gene>
<protein>
    <submittedName>
        <fullName evidence="1">Uncharacterized protein</fullName>
    </submittedName>
</protein>
<organism evidence="1 2">
    <name type="scientific">Parathielavia hyrcaniae</name>
    <dbReference type="NCBI Taxonomy" id="113614"/>
    <lineage>
        <taxon>Eukaryota</taxon>
        <taxon>Fungi</taxon>
        <taxon>Dikarya</taxon>
        <taxon>Ascomycota</taxon>
        <taxon>Pezizomycotina</taxon>
        <taxon>Sordariomycetes</taxon>
        <taxon>Sordariomycetidae</taxon>
        <taxon>Sordariales</taxon>
        <taxon>Chaetomiaceae</taxon>
        <taxon>Parathielavia</taxon>
    </lineage>
</organism>
<reference evidence="1" key="2">
    <citation type="submission" date="2023-05" db="EMBL/GenBank/DDBJ databases">
        <authorList>
            <consortium name="Lawrence Berkeley National Laboratory"/>
            <person name="Steindorff A."/>
            <person name="Hensen N."/>
            <person name="Bonometti L."/>
            <person name="Westerberg I."/>
            <person name="Brannstrom I.O."/>
            <person name="Guillou S."/>
            <person name="Cros-Aarteil S."/>
            <person name="Calhoun S."/>
            <person name="Haridas S."/>
            <person name="Kuo A."/>
            <person name="Mondo S."/>
            <person name="Pangilinan J."/>
            <person name="Riley R."/>
            <person name="Labutti K."/>
            <person name="Andreopoulos B."/>
            <person name="Lipzen A."/>
            <person name="Chen C."/>
            <person name="Yanf M."/>
            <person name="Daum C."/>
            <person name="Ng V."/>
            <person name="Clum A."/>
            <person name="Ohm R."/>
            <person name="Martin F."/>
            <person name="Silar P."/>
            <person name="Natvig D."/>
            <person name="Lalanne C."/>
            <person name="Gautier V."/>
            <person name="Ament-Velasquez S.L."/>
            <person name="Kruys A."/>
            <person name="Hutchinson M.I."/>
            <person name="Powell A.J."/>
            <person name="Barry K."/>
            <person name="Miller A.N."/>
            <person name="Grigoriev I.V."/>
            <person name="Debuchy R."/>
            <person name="Gladieux P."/>
            <person name="Thoren M.H."/>
            <person name="Johannesson H."/>
        </authorList>
    </citation>
    <scope>NUCLEOTIDE SEQUENCE</scope>
    <source>
        <strain evidence="1">CBS 757.83</strain>
    </source>
</reference>
<reference evidence="1" key="1">
    <citation type="journal article" date="2023" name="Mol. Phylogenet. Evol.">
        <title>Genome-scale phylogeny and comparative genomics of the fungal order Sordariales.</title>
        <authorList>
            <person name="Hensen N."/>
            <person name="Bonometti L."/>
            <person name="Westerberg I."/>
            <person name="Brannstrom I.O."/>
            <person name="Guillou S."/>
            <person name="Cros-Aarteil S."/>
            <person name="Calhoun S."/>
            <person name="Haridas S."/>
            <person name="Kuo A."/>
            <person name="Mondo S."/>
            <person name="Pangilinan J."/>
            <person name="Riley R."/>
            <person name="LaButti K."/>
            <person name="Andreopoulos B."/>
            <person name="Lipzen A."/>
            <person name="Chen C."/>
            <person name="Yan M."/>
            <person name="Daum C."/>
            <person name="Ng V."/>
            <person name="Clum A."/>
            <person name="Steindorff A."/>
            <person name="Ohm R.A."/>
            <person name="Martin F."/>
            <person name="Silar P."/>
            <person name="Natvig D.O."/>
            <person name="Lalanne C."/>
            <person name="Gautier V."/>
            <person name="Ament-Velasquez S.L."/>
            <person name="Kruys A."/>
            <person name="Hutchinson M.I."/>
            <person name="Powell A.J."/>
            <person name="Barry K."/>
            <person name="Miller A.N."/>
            <person name="Grigoriev I.V."/>
            <person name="Debuchy R."/>
            <person name="Gladieux P."/>
            <person name="Hiltunen Thoren M."/>
            <person name="Johannesson H."/>
        </authorList>
    </citation>
    <scope>NUCLEOTIDE SEQUENCE</scope>
    <source>
        <strain evidence="1">CBS 757.83</strain>
    </source>
</reference>
<accession>A0AAN6Q4W3</accession>
<keyword evidence="2" id="KW-1185">Reference proteome</keyword>
<dbReference type="AlphaFoldDB" id="A0AAN6Q4W3"/>
<evidence type="ECO:0000313" key="1">
    <source>
        <dbReference type="EMBL" id="KAK4103637.1"/>
    </source>
</evidence>
<name>A0AAN6Q4W3_9PEZI</name>
<proteinExistence type="predicted"/>
<dbReference type="Proteomes" id="UP001305647">
    <property type="component" value="Unassembled WGS sequence"/>
</dbReference>
<sequence length="311" mass="34658">MLLVGNLKPPLFWRSPGGGRNARAMVAKNGGSQPARLAISGAPLVDDLLALDAAFKFHAGLSGDSGSVVPTNAQHPTPDPTTPPFKYCLPRYLHSRYFGLSHIPRTVTERPTWKPRHRVAKDGKWPGEPLQGLCVSEQSAKLRRRDVCRSPRCPRDTQEIPLDAEKLPQKPRLWMEGHYALSLRNLQKSRAQKRSPKAGGLRFYVHALTRCWGDIRQEHGRNPEANEHRLDKHLHPTFHTPDGYQMPCQIISKQLGPLTEVTLLSARYASTTQLPFSLASNSISRPPLLHIPDSIPHLSRLCSLIPSSPLP</sequence>
<comment type="caution">
    <text evidence="1">The sequence shown here is derived from an EMBL/GenBank/DDBJ whole genome shotgun (WGS) entry which is preliminary data.</text>
</comment>
<dbReference type="EMBL" id="MU863628">
    <property type="protein sequence ID" value="KAK4103637.1"/>
    <property type="molecule type" value="Genomic_DNA"/>
</dbReference>
<evidence type="ECO:0000313" key="2">
    <source>
        <dbReference type="Proteomes" id="UP001305647"/>
    </source>
</evidence>